<proteinExistence type="predicted"/>
<reference evidence="5" key="2">
    <citation type="submission" date="2020-08" db="EMBL/GenBank/DDBJ databases">
        <title>Draft Genome Sequence of Cumin Blight Pathogen Alternaria burnsii.</title>
        <authorList>
            <person name="Feng Z."/>
        </authorList>
    </citation>
    <scope>NUCLEOTIDE SEQUENCE</scope>
    <source>
        <strain evidence="5">CBS107.38</strain>
    </source>
</reference>
<dbReference type="Proteomes" id="UP000596902">
    <property type="component" value="Unassembled WGS sequence"/>
</dbReference>
<dbReference type="GO" id="GO:0008270">
    <property type="term" value="F:zinc ion binding"/>
    <property type="evidence" value="ECO:0007669"/>
    <property type="project" value="UniProtKB-KW"/>
</dbReference>
<accession>A0A8H7B052</accession>
<dbReference type="InterPro" id="IPR036236">
    <property type="entry name" value="Znf_C2H2_sf"/>
</dbReference>
<gene>
    <name evidence="5" type="ORF">GT037_008823</name>
</gene>
<feature type="region of interest" description="Disordered" evidence="2">
    <location>
        <begin position="60"/>
        <end position="80"/>
    </location>
</feature>
<feature type="transmembrane region" description="Helical" evidence="3">
    <location>
        <begin position="730"/>
        <end position="749"/>
    </location>
</feature>
<evidence type="ECO:0000256" key="3">
    <source>
        <dbReference type="SAM" id="Phobius"/>
    </source>
</evidence>
<protein>
    <recommendedName>
        <fullName evidence="4">C2H2-type domain-containing protein</fullName>
    </recommendedName>
</protein>
<feature type="transmembrane region" description="Helical" evidence="3">
    <location>
        <begin position="617"/>
        <end position="638"/>
    </location>
</feature>
<sequence length="878" mass="97020">MANDFGNLSRAPLLPLLAVGNEHFSDNLPLSMLEQRSLTQTSPVNNPESTNFMPPGINYAGSHTGNDATGHGEGDISQDDASENVQRPRKCHRCTFPNCNKSFYQKTHLDIHIRAHAGDKPFHCATPGCGQSFSHLNNLKSHERRHNEERLYNLQERHASEDLNTASHSSLLEPESLVSDDTQQGSARIDAPKNRTSILSLPRPLKGLSGALDTRLQRWIRGSRFHGWRMGVLLGCCMSTFVLCCNISMIIVAATTGDGYDTGGIASLKVGDEITISRWNTALHVLINALSTMLLAGSNYTMQVLSSPTRQDVDAVHARGDWLDVGILSPRNLRLIPRKRAALWCMLGPSSIPLHLFYNASVFKVITSSPNDYRIFTLDVTSDGWKRVNSTTDVGSWTGGNNWNLTNSRWTDVYNSEFLPLHGDLYLGVDRVAFDTTQNLTNQDLAETVSKYLSLNVSGHRTYIQKLIMESSVWIRYELQPDDNSPRMNVSAHVVQAASEKRGSPPSRVEVSLYFMLVVVFCNLSKLGIMAYVLITDRSTFLVTLGDAAASFLERPDPHTIGVGILGREELLITLGHPPSHPISNLDDKADLDSRVQGVWLPQSRSYFTPVHRAAKVWYTMLLLTIALLIALAPIYSIDDDGSRGSWNWGSASDDDLSLGSEERTGVATLCNAWLANVPQLMLSFGYLTVNMICTAMAGAVEWNHLATSRKGLRVTKPAQDQRSTYFSQLPYRWSLPLMVTSGTLHWLLSQSFFLVRTDFYDRDGNLVKYPVDGTIGPAAKSACGFSALSLFVLLFASLALLCVVGFVGLRTMSVKMPLAASCSLVISAACHPSPTEANVHLAKVKWGVTRYEEIKGFPHCSLSSEDVTIPQKRKIYR</sequence>
<feature type="transmembrane region" description="Helical" evidence="3">
    <location>
        <begin position="788"/>
        <end position="810"/>
    </location>
</feature>
<dbReference type="PROSITE" id="PS50157">
    <property type="entry name" value="ZINC_FINGER_C2H2_2"/>
    <property type="match status" value="2"/>
</dbReference>
<feature type="transmembrane region" description="Helical" evidence="3">
    <location>
        <begin position="682"/>
        <end position="701"/>
    </location>
</feature>
<dbReference type="PANTHER" id="PTHR35395">
    <property type="entry name" value="DUF6536 DOMAIN-CONTAINING PROTEIN"/>
    <property type="match status" value="1"/>
</dbReference>
<dbReference type="RefSeq" id="XP_038783215.1">
    <property type="nucleotide sequence ID" value="XM_038933870.1"/>
</dbReference>
<evidence type="ECO:0000256" key="2">
    <source>
        <dbReference type="SAM" id="MobiDB-lite"/>
    </source>
</evidence>
<dbReference type="SUPFAM" id="SSF57667">
    <property type="entry name" value="beta-beta-alpha zinc fingers"/>
    <property type="match status" value="1"/>
</dbReference>
<evidence type="ECO:0000313" key="5">
    <source>
        <dbReference type="EMBL" id="KAF7672872.1"/>
    </source>
</evidence>
<feature type="transmembrane region" description="Helical" evidence="3">
    <location>
        <begin position="231"/>
        <end position="256"/>
    </location>
</feature>
<dbReference type="PROSITE" id="PS00028">
    <property type="entry name" value="ZINC_FINGER_C2H2_1"/>
    <property type="match status" value="2"/>
</dbReference>
<dbReference type="SMART" id="SM00355">
    <property type="entry name" value="ZnF_C2H2"/>
    <property type="match status" value="2"/>
</dbReference>
<keyword evidence="1" id="KW-0479">Metal-binding</keyword>
<dbReference type="PANTHER" id="PTHR35395:SF1">
    <property type="entry name" value="DUF6536 DOMAIN-CONTAINING PROTEIN"/>
    <property type="match status" value="1"/>
</dbReference>
<comment type="caution">
    <text evidence="5">The sequence shown here is derived from an EMBL/GenBank/DDBJ whole genome shotgun (WGS) entry which is preliminary data.</text>
</comment>
<keyword evidence="3" id="KW-1133">Transmembrane helix</keyword>
<name>A0A8H7B052_9PLEO</name>
<keyword evidence="1" id="KW-0862">Zinc</keyword>
<dbReference type="Gene3D" id="3.30.160.60">
    <property type="entry name" value="Classic Zinc Finger"/>
    <property type="match status" value="2"/>
</dbReference>
<keyword evidence="3" id="KW-0472">Membrane</keyword>
<dbReference type="GeneID" id="62207048"/>
<dbReference type="InterPro" id="IPR046623">
    <property type="entry name" value="DUF6536"/>
</dbReference>
<feature type="transmembrane region" description="Helical" evidence="3">
    <location>
        <begin position="513"/>
        <end position="535"/>
    </location>
</feature>
<reference evidence="5" key="1">
    <citation type="submission" date="2020-01" db="EMBL/GenBank/DDBJ databases">
        <authorList>
            <person name="Feng Z.H.Z."/>
        </authorList>
    </citation>
    <scope>NUCLEOTIDE SEQUENCE</scope>
    <source>
        <strain evidence="5">CBS107.38</strain>
    </source>
</reference>
<dbReference type="InterPro" id="IPR013087">
    <property type="entry name" value="Znf_C2H2_type"/>
</dbReference>
<evidence type="ECO:0000313" key="6">
    <source>
        <dbReference type="Proteomes" id="UP000596902"/>
    </source>
</evidence>
<keyword evidence="3" id="KW-0812">Transmembrane</keyword>
<keyword evidence="1" id="KW-0863">Zinc-finger</keyword>
<feature type="domain" description="C2H2-type" evidence="4">
    <location>
        <begin position="92"/>
        <end position="121"/>
    </location>
</feature>
<dbReference type="AlphaFoldDB" id="A0A8H7B052"/>
<dbReference type="EMBL" id="JAAABM010000014">
    <property type="protein sequence ID" value="KAF7672872.1"/>
    <property type="molecule type" value="Genomic_DNA"/>
</dbReference>
<keyword evidence="6" id="KW-1185">Reference proteome</keyword>
<organism evidence="5 6">
    <name type="scientific">Alternaria burnsii</name>
    <dbReference type="NCBI Taxonomy" id="1187904"/>
    <lineage>
        <taxon>Eukaryota</taxon>
        <taxon>Fungi</taxon>
        <taxon>Dikarya</taxon>
        <taxon>Ascomycota</taxon>
        <taxon>Pezizomycotina</taxon>
        <taxon>Dothideomycetes</taxon>
        <taxon>Pleosporomycetidae</taxon>
        <taxon>Pleosporales</taxon>
        <taxon>Pleosporineae</taxon>
        <taxon>Pleosporaceae</taxon>
        <taxon>Alternaria</taxon>
        <taxon>Alternaria sect. Alternaria</taxon>
    </lineage>
</organism>
<evidence type="ECO:0000259" key="4">
    <source>
        <dbReference type="PROSITE" id="PS50157"/>
    </source>
</evidence>
<feature type="domain" description="C2H2-type" evidence="4">
    <location>
        <begin position="122"/>
        <end position="151"/>
    </location>
</feature>
<evidence type="ECO:0000256" key="1">
    <source>
        <dbReference type="PROSITE-ProRule" id="PRU00042"/>
    </source>
</evidence>
<feature type="region of interest" description="Disordered" evidence="2">
    <location>
        <begin position="163"/>
        <end position="193"/>
    </location>
</feature>
<dbReference type="Pfam" id="PF20163">
    <property type="entry name" value="DUF6536"/>
    <property type="match status" value="1"/>
</dbReference>